<keyword evidence="4" id="KW-0732">Signal</keyword>
<dbReference type="InterPro" id="IPR011009">
    <property type="entry name" value="Kinase-like_dom_sf"/>
</dbReference>
<dbReference type="EMBL" id="DF973147">
    <property type="protein sequence ID" value="GAU14796.1"/>
    <property type="molecule type" value="Genomic_DNA"/>
</dbReference>
<sequence>MVAFGVAVLMLLAYCIRKKIFPSAFLLFRKESSTHHIIEEYLKEHGPPAAARYSCSEDFGLAKICPRKESTVSIFGARGTPGYIAPELFSRQFGGVSHKSDVYSYGMMVLEMVGRRKNIKVEVDCSSELYFPHWIYKRLELNQDLGLRCIKNEIDEEMVRKMTVVSLWCIQTDPKNRPAMHKVVEMLEGSLQVLEIPPKPFMSSPSTSSIHLSSEIL</sequence>
<keyword evidence="2" id="KW-0723">Serine/threonine-protein kinase</keyword>
<dbReference type="Pfam" id="PF00069">
    <property type="entry name" value="Pkinase"/>
    <property type="match status" value="1"/>
</dbReference>
<evidence type="ECO:0000256" key="5">
    <source>
        <dbReference type="ARBA" id="ARBA00022989"/>
    </source>
</evidence>
<dbReference type="Gene3D" id="1.10.510.10">
    <property type="entry name" value="Transferase(Phosphotransferase) domain 1"/>
    <property type="match status" value="1"/>
</dbReference>
<organism evidence="9 10">
    <name type="scientific">Trifolium subterraneum</name>
    <name type="common">Subterranean clover</name>
    <dbReference type="NCBI Taxonomy" id="3900"/>
    <lineage>
        <taxon>Eukaryota</taxon>
        <taxon>Viridiplantae</taxon>
        <taxon>Streptophyta</taxon>
        <taxon>Embryophyta</taxon>
        <taxon>Tracheophyta</taxon>
        <taxon>Spermatophyta</taxon>
        <taxon>Magnoliopsida</taxon>
        <taxon>eudicotyledons</taxon>
        <taxon>Gunneridae</taxon>
        <taxon>Pentapetalae</taxon>
        <taxon>rosids</taxon>
        <taxon>fabids</taxon>
        <taxon>Fabales</taxon>
        <taxon>Fabaceae</taxon>
        <taxon>Papilionoideae</taxon>
        <taxon>50 kb inversion clade</taxon>
        <taxon>NPAAA clade</taxon>
        <taxon>Hologalegina</taxon>
        <taxon>IRL clade</taxon>
        <taxon>Trifolieae</taxon>
        <taxon>Trifolium</taxon>
    </lineage>
</organism>
<dbReference type="SUPFAM" id="SSF56112">
    <property type="entry name" value="Protein kinase-like (PK-like)"/>
    <property type="match status" value="1"/>
</dbReference>
<dbReference type="GO" id="GO:0016020">
    <property type="term" value="C:membrane"/>
    <property type="evidence" value="ECO:0007669"/>
    <property type="project" value="UniProtKB-SubCell"/>
</dbReference>
<dbReference type="Proteomes" id="UP000242715">
    <property type="component" value="Unassembled WGS sequence"/>
</dbReference>
<reference evidence="10" key="1">
    <citation type="journal article" date="2017" name="Front. Plant Sci.">
        <title>Climate Clever Clovers: New Paradigm to Reduce the Environmental Footprint of Ruminants by Breeding Low Methanogenic Forages Utilizing Haplotype Variation.</title>
        <authorList>
            <person name="Kaur P."/>
            <person name="Appels R."/>
            <person name="Bayer P.E."/>
            <person name="Keeble-Gagnere G."/>
            <person name="Wang J."/>
            <person name="Hirakawa H."/>
            <person name="Shirasawa K."/>
            <person name="Vercoe P."/>
            <person name="Stefanova K."/>
            <person name="Durmic Z."/>
            <person name="Nichols P."/>
            <person name="Revell C."/>
            <person name="Isobe S.N."/>
            <person name="Edwards D."/>
            <person name="Erskine W."/>
        </authorList>
    </citation>
    <scope>NUCLEOTIDE SEQUENCE [LARGE SCALE GENOMIC DNA]</scope>
    <source>
        <strain evidence="10">cv. Daliak</strain>
    </source>
</reference>
<keyword evidence="3" id="KW-0812">Transmembrane</keyword>
<accession>A0A2Z6LI06</accession>
<keyword evidence="2" id="KW-0808">Transferase</keyword>
<comment type="subcellular location">
    <subcellularLocation>
        <location evidence="1">Membrane</location>
        <topology evidence="1">Single-pass type I membrane protein</topology>
    </subcellularLocation>
</comment>
<keyword evidence="10" id="KW-1185">Reference proteome</keyword>
<evidence type="ECO:0000256" key="1">
    <source>
        <dbReference type="ARBA" id="ARBA00004479"/>
    </source>
</evidence>
<dbReference type="InterPro" id="IPR045874">
    <property type="entry name" value="LRK10/LRL21-25-like"/>
</dbReference>
<dbReference type="GO" id="GO:0005524">
    <property type="term" value="F:ATP binding"/>
    <property type="evidence" value="ECO:0007669"/>
    <property type="project" value="InterPro"/>
</dbReference>
<feature type="domain" description="Protein kinase" evidence="8">
    <location>
        <begin position="1"/>
        <end position="202"/>
    </location>
</feature>
<proteinExistence type="predicted"/>
<protein>
    <recommendedName>
        <fullName evidence="8">Protein kinase domain-containing protein</fullName>
    </recommendedName>
</protein>
<evidence type="ECO:0000313" key="9">
    <source>
        <dbReference type="EMBL" id="GAU14796.1"/>
    </source>
</evidence>
<keyword evidence="5" id="KW-1133">Transmembrane helix</keyword>
<gene>
    <name evidence="9" type="ORF">TSUD_50080</name>
</gene>
<dbReference type="GO" id="GO:0004674">
    <property type="term" value="F:protein serine/threonine kinase activity"/>
    <property type="evidence" value="ECO:0007669"/>
    <property type="project" value="UniProtKB-KW"/>
</dbReference>
<evidence type="ECO:0000259" key="8">
    <source>
        <dbReference type="PROSITE" id="PS50011"/>
    </source>
</evidence>
<dbReference type="OrthoDB" id="4062651at2759"/>
<keyword evidence="2" id="KW-0418">Kinase</keyword>
<evidence type="ECO:0000256" key="6">
    <source>
        <dbReference type="ARBA" id="ARBA00023136"/>
    </source>
</evidence>
<evidence type="ECO:0000256" key="4">
    <source>
        <dbReference type="ARBA" id="ARBA00022729"/>
    </source>
</evidence>
<evidence type="ECO:0000256" key="2">
    <source>
        <dbReference type="ARBA" id="ARBA00022527"/>
    </source>
</evidence>
<evidence type="ECO:0000256" key="3">
    <source>
        <dbReference type="ARBA" id="ARBA00022692"/>
    </source>
</evidence>
<dbReference type="PANTHER" id="PTHR27009">
    <property type="entry name" value="RUST RESISTANCE KINASE LR10-RELATED"/>
    <property type="match status" value="1"/>
</dbReference>
<keyword evidence="6" id="KW-0472">Membrane</keyword>
<name>A0A2Z6LI06_TRISU</name>
<dbReference type="PROSITE" id="PS50011">
    <property type="entry name" value="PROTEIN_KINASE_DOM"/>
    <property type="match status" value="1"/>
</dbReference>
<dbReference type="AlphaFoldDB" id="A0A2Z6LI06"/>
<keyword evidence="7" id="KW-0325">Glycoprotein</keyword>
<evidence type="ECO:0000256" key="7">
    <source>
        <dbReference type="ARBA" id="ARBA00023180"/>
    </source>
</evidence>
<dbReference type="InterPro" id="IPR000719">
    <property type="entry name" value="Prot_kinase_dom"/>
</dbReference>
<evidence type="ECO:0000313" key="10">
    <source>
        <dbReference type="Proteomes" id="UP000242715"/>
    </source>
</evidence>